<evidence type="ECO:0000259" key="6">
    <source>
        <dbReference type="SMART" id="SM00865"/>
    </source>
</evidence>
<dbReference type="Pfam" id="PF00091">
    <property type="entry name" value="Tubulin"/>
    <property type="match status" value="1"/>
</dbReference>
<dbReference type="SMART" id="SM00865">
    <property type="entry name" value="Tubulin_C"/>
    <property type="match status" value="1"/>
</dbReference>
<dbReference type="InterPro" id="IPR024757">
    <property type="entry name" value="FtsZ_C"/>
</dbReference>
<dbReference type="Pfam" id="PF12327">
    <property type="entry name" value="FtsZ_C"/>
    <property type="match status" value="1"/>
</dbReference>
<evidence type="ECO:0000259" key="5">
    <source>
        <dbReference type="SMART" id="SM00864"/>
    </source>
</evidence>
<keyword evidence="2" id="KW-0547">Nucleotide-binding</keyword>
<evidence type="ECO:0000256" key="4">
    <source>
        <dbReference type="SAM" id="MobiDB-lite"/>
    </source>
</evidence>
<dbReference type="InterPro" id="IPR008280">
    <property type="entry name" value="Tub_FtsZ_C"/>
</dbReference>
<dbReference type="InterPro" id="IPR045061">
    <property type="entry name" value="FtsZ/CetZ"/>
</dbReference>
<dbReference type="GO" id="GO:0032153">
    <property type="term" value="C:cell division site"/>
    <property type="evidence" value="ECO:0007669"/>
    <property type="project" value="TreeGrafter"/>
</dbReference>
<dbReference type="CDD" id="cd02201">
    <property type="entry name" value="FtsZ_type1"/>
    <property type="match status" value="1"/>
</dbReference>
<dbReference type="Gene3D" id="3.40.50.1440">
    <property type="entry name" value="Tubulin/FtsZ, GTPase domain"/>
    <property type="match status" value="1"/>
</dbReference>
<proteinExistence type="inferred from homology"/>
<dbReference type="NCBIfam" id="TIGR00065">
    <property type="entry name" value="ftsZ"/>
    <property type="match status" value="1"/>
</dbReference>
<feature type="domain" description="Tubulin/FtsZ 2-layer sandwich" evidence="6">
    <location>
        <begin position="335"/>
        <end position="453"/>
    </location>
</feature>
<dbReference type="InterPro" id="IPR020805">
    <property type="entry name" value="Cell_div_FtsZ_CS"/>
</dbReference>
<feature type="domain" description="Tubulin/FtsZ GTPase" evidence="5">
    <location>
        <begin position="140"/>
        <end position="333"/>
    </location>
</feature>
<dbReference type="GO" id="GO:0048285">
    <property type="term" value="P:organelle fission"/>
    <property type="evidence" value="ECO:0007669"/>
    <property type="project" value="TreeGrafter"/>
</dbReference>
<organism evidence="7 8">
    <name type="scientific">Pycnococcus provasolii</name>
    <dbReference type="NCBI Taxonomy" id="41880"/>
    <lineage>
        <taxon>Eukaryota</taxon>
        <taxon>Viridiplantae</taxon>
        <taxon>Chlorophyta</taxon>
        <taxon>Pseudoscourfieldiophyceae</taxon>
        <taxon>Pseudoscourfieldiales</taxon>
        <taxon>Pycnococcaceae</taxon>
        <taxon>Pycnococcus</taxon>
    </lineage>
</organism>
<name>A0A830HA20_9CHLO</name>
<reference evidence="7" key="1">
    <citation type="submission" date="2020-10" db="EMBL/GenBank/DDBJ databases">
        <title>Unveiling of a novel bifunctional photoreceptor, Dualchrome1, isolated from a cosmopolitan green alga.</title>
        <authorList>
            <person name="Suzuki S."/>
            <person name="Kawachi M."/>
        </authorList>
    </citation>
    <scope>NUCLEOTIDE SEQUENCE</scope>
    <source>
        <strain evidence="7">NIES 2893</strain>
    </source>
</reference>
<dbReference type="PANTHER" id="PTHR30314">
    <property type="entry name" value="CELL DIVISION PROTEIN FTSZ-RELATED"/>
    <property type="match status" value="1"/>
</dbReference>
<dbReference type="Proteomes" id="UP000660262">
    <property type="component" value="Unassembled WGS sequence"/>
</dbReference>
<gene>
    <name evidence="7" type="ORF">PPROV_000102500</name>
</gene>
<keyword evidence="3" id="KW-0342">GTP-binding</keyword>
<dbReference type="SUPFAM" id="SSF55307">
    <property type="entry name" value="Tubulin C-terminal domain-like"/>
    <property type="match status" value="1"/>
</dbReference>
<evidence type="ECO:0000313" key="8">
    <source>
        <dbReference type="Proteomes" id="UP000660262"/>
    </source>
</evidence>
<dbReference type="Gene3D" id="3.30.1330.20">
    <property type="entry name" value="Tubulin/FtsZ, C-terminal domain"/>
    <property type="match status" value="1"/>
</dbReference>
<dbReference type="HAMAP" id="MF_00909">
    <property type="entry name" value="FtsZ"/>
    <property type="match status" value="1"/>
</dbReference>
<evidence type="ECO:0000313" key="7">
    <source>
        <dbReference type="EMBL" id="GHP02269.1"/>
    </source>
</evidence>
<feature type="compositionally biased region" description="Low complexity" evidence="4">
    <location>
        <begin position="9"/>
        <end position="22"/>
    </location>
</feature>
<dbReference type="GO" id="GO:0005525">
    <property type="term" value="F:GTP binding"/>
    <property type="evidence" value="ECO:0007669"/>
    <property type="project" value="UniProtKB-KW"/>
</dbReference>
<keyword evidence="8" id="KW-1185">Reference proteome</keyword>
<evidence type="ECO:0000256" key="3">
    <source>
        <dbReference type="ARBA" id="ARBA00023134"/>
    </source>
</evidence>
<dbReference type="InterPro" id="IPR003008">
    <property type="entry name" value="Tubulin_FtsZ_GTPase"/>
</dbReference>
<dbReference type="EMBL" id="BNJQ01000003">
    <property type="protein sequence ID" value="GHP02269.1"/>
    <property type="molecule type" value="Genomic_DNA"/>
</dbReference>
<dbReference type="PRINTS" id="PR00423">
    <property type="entry name" value="CELLDVISFTSZ"/>
</dbReference>
<comment type="caution">
    <text evidence="7">The sequence shown here is derived from an EMBL/GenBank/DDBJ whole genome shotgun (WGS) entry which is preliminary data.</text>
</comment>
<evidence type="ECO:0000256" key="2">
    <source>
        <dbReference type="ARBA" id="ARBA00022741"/>
    </source>
</evidence>
<dbReference type="PROSITE" id="PS01135">
    <property type="entry name" value="FTSZ_2"/>
    <property type="match status" value="1"/>
</dbReference>
<feature type="region of interest" description="Disordered" evidence="4">
    <location>
        <begin position="1"/>
        <end position="22"/>
    </location>
</feature>
<dbReference type="SUPFAM" id="SSF52490">
    <property type="entry name" value="Tubulin nucleotide-binding domain-like"/>
    <property type="match status" value="1"/>
</dbReference>
<dbReference type="InterPro" id="IPR000158">
    <property type="entry name" value="Cell_div_FtsZ"/>
</dbReference>
<sequence length="498" mass="52321">MAPMNLSLPSRASPHSHVHSSAVRCSRAVMPLPRRHVRDVHLKAGSGSQDLSAFGSASNRARTLAERVAERMGNDSPSSSDNWHAKVAGTVDAVVSGNDASYASENTPPTTIKAAADAFNRQSPSDQKRMADVVSDFGACIKVVGCGGGGSNAINDMMRNVGLDAAQFIAINTDAQALKINMAPTRLQVGERVTRGLGTGGDPELGELAAQESEALIAESLAGSDLTFIAAGMGGGTGSGSAPVVAKISRALGALTIGIVTTPFSFEGRRRTKQAEESIARLKEEVDALIIVPNDKLLSATEEDTSLQDAFRLSDSVLRQGVRGISEIITQAGLINVDFADVRSVMASAGNAMLGIGIATGKNRAAEAAREAVFSPLLDDGITCATGIVYNITGPPNLSLQEVNEASRAIAELADPEANIIFGACIDETMTEGQVQVTVVATGFYSDREAKNLPSGQVWNRDVEDFMGSTTTNNSVSVPSYLSRKKEAESRKRSGWWR</sequence>
<dbReference type="GO" id="GO:0003924">
    <property type="term" value="F:GTPase activity"/>
    <property type="evidence" value="ECO:0007669"/>
    <property type="project" value="InterPro"/>
</dbReference>
<dbReference type="FunFam" id="3.40.50.1440:FF:000001">
    <property type="entry name" value="Cell division protein FtsZ"/>
    <property type="match status" value="1"/>
</dbReference>
<evidence type="ECO:0000256" key="1">
    <source>
        <dbReference type="ARBA" id="ARBA00009690"/>
    </source>
</evidence>
<dbReference type="PANTHER" id="PTHR30314:SF3">
    <property type="entry name" value="MITOCHONDRIAL DIVISION PROTEIN FSZA"/>
    <property type="match status" value="1"/>
</dbReference>
<protein>
    <submittedName>
        <fullName evidence="7">FtsZ, C-terminal domain</fullName>
    </submittedName>
</protein>
<dbReference type="InterPro" id="IPR037103">
    <property type="entry name" value="Tubulin/FtsZ-like_C"/>
</dbReference>
<dbReference type="SMART" id="SM00864">
    <property type="entry name" value="Tubulin"/>
    <property type="match status" value="1"/>
</dbReference>
<accession>A0A830HA20</accession>
<dbReference type="GO" id="GO:0051301">
    <property type="term" value="P:cell division"/>
    <property type="evidence" value="ECO:0007669"/>
    <property type="project" value="TreeGrafter"/>
</dbReference>
<dbReference type="OrthoDB" id="70257at2759"/>
<dbReference type="PROSITE" id="PS01134">
    <property type="entry name" value="FTSZ_1"/>
    <property type="match status" value="1"/>
</dbReference>
<dbReference type="AlphaFoldDB" id="A0A830HA20"/>
<comment type="similarity">
    <text evidence="1">Belongs to the FtsZ family.</text>
</comment>
<dbReference type="InterPro" id="IPR036525">
    <property type="entry name" value="Tubulin/FtsZ_GTPase_sf"/>
</dbReference>
<dbReference type="GO" id="GO:0005737">
    <property type="term" value="C:cytoplasm"/>
    <property type="evidence" value="ECO:0007669"/>
    <property type="project" value="TreeGrafter"/>
</dbReference>
<dbReference type="InterPro" id="IPR018316">
    <property type="entry name" value="Tubulin/FtsZ_2-layer-sand-dom"/>
</dbReference>